<evidence type="ECO:0000259" key="5">
    <source>
        <dbReference type="Pfam" id="PF02797"/>
    </source>
</evidence>
<evidence type="ECO:0000256" key="3">
    <source>
        <dbReference type="RuleBase" id="RU003633"/>
    </source>
</evidence>
<feature type="domain" description="Chalcone/stilbene synthase N-terminal" evidence="4">
    <location>
        <begin position="11"/>
        <end position="200"/>
    </location>
</feature>
<dbReference type="AlphaFoldDB" id="K3YCH4"/>
<dbReference type="FunFam" id="3.40.47.10:FF:000025">
    <property type="entry name" value="Chalcone synthase 2"/>
    <property type="match status" value="1"/>
</dbReference>
<dbReference type="Pfam" id="PF00195">
    <property type="entry name" value="Chal_sti_synt_N"/>
    <property type="match status" value="1"/>
</dbReference>
<evidence type="ECO:0000256" key="2">
    <source>
        <dbReference type="PIRSR" id="PIRSR000451-1"/>
    </source>
</evidence>
<keyword evidence="7" id="KW-1185">Reference proteome</keyword>
<accession>K3YCH4</accession>
<dbReference type="Gene3D" id="3.40.47.10">
    <property type="match status" value="2"/>
</dbReference>
<dbReference type="CDD" id="cd00831">
    <property type="entry name" value="CHS_like"/>
    <property type="match status" value="1"/>
</dbReference>
<feature type="active site" description="Acyl-thioester intermediate" evidence="2">
    <location>
        <position position="161"/>
    </location>
</feature>
<reference evidence="7" key="1">
    <citation type="journal article" date="2012" name="Nat. Biotechnol.">
        <title>Reference genome sequence of the model plant Setaria.</title>
        <authorList>
            <person name="Bennetzen J.L."/>
            <person name="Schmutz J."/>
            <person name="Wang H."/>
            <person name="Percifield R."/>
            <person name="Hawkins J."/>
            <person name="Pontaroli A.C."/>
            <person name="Estep M."/>
            <person name="Feng L."/>
            <person name="Vaughn J.N."/>
            <person name="Grimwood J."/>
            <person name="Jenkins J."/>
            <person name="Barry K."/>
            <person name="Lindquist E."/>
            <person name="Hellsten U."/>
            <person name="Deshpande S."/>
            <person name="Wang X."/>
            <person name="Wu X."/>
            <person name="Mitros T."/>
            <person name="Triplett J."/>
            <person name="Yang X."/>
            <person name="Ye C.Y."/>
            <person name="Mauro-Herrera M."/>
            <person name="Wang L."/>
            <person name="Li P."/>
            <person name="Sharma M."/>
            <person name="Sharma R."/>
            <person name="Ronald P.C."/>
            <person name="Panaud O."/>
            <person name="Kellogg E.A."/>
            <person name="Brutnell T.P."/>
            <person name="Doust A.N."/>
            <person name="Tuskan G.A."/>
            <person name="Rokhsar D."/>
            <person name="Devos K.M."/>
        </authorList>
    </citation>
    <scope>NUCLEOTIDE SEQUENCE [LARGE SCALE GENOMIC DNA]</scope>
    <source>
        <strain evidence="7">cv. Yugu1</strain>
    </source>
</reference>
<sequence length="386" mass="40824">MDIDGPRVYEHKRAMGTASSLAIGTANPSNVMLQSDFPDFPDHIKEELKDRFRRICQKSAIRKRHLYIDEALLGANPEMTTHGGPSLDKRKDIISAKIPELGAAAAAAALKEWGRTVVDITHLIVGCNSGGSDQPGADYHVARLLGLSPSASRLGVYHQGCVVGASTLCLAKDLAENNAGARVLAVLVEVSIIAIRGADSAAAAGDGSERPLFEIVRSRQLTVPGTGDAMRGLIREAGLTRGGSKMELHPGLNPPLGLTISLVREGPSMFASNLEAALRGFLGGSVTDGDWNALFWALHYPGGRLILDKVETALGLEPAKMRASREVLAEYGNMGSASVWFILDGMRRWSAANGCGTAGEGCHWGALCGFGPGLTLDLVLLRAARV</sequence>
<feature type="domain" description="Chalcone/stilbene synthase C-terminal" evidence="5">
    <location>
        <begin position="256"/>
        <end position="383"/>
    </location>
</feature>
<dbReference type="OMA" id="KRHLYID"/>
<dbReference type="EMBL" id="AGNK02004516">
    <property type="status" value="NOT_ANNOTATED_CDS"/>
    <property type="molecule type" value="Genomic_DNA"/>
</dbReference>
<evidence type="ECO:0008006" key="8">
    <source>
        <dbReference type="Google" id="ProtNLM"/>
    </source>
</evidence>
<dbReference type="STRING" id="4555.K3YCH4"/>
<dbReference type="EnsemblPlants" id="KQK99058">
    <property type="protein sequence ID" value="KQK99058"/>
    <property type="gene ID" value="SETIT_011922mg"/>
</dbReference>
<organism evidence="6 7">
    <name type="scientific">Setaria italica</name>
    <name type="common">Foxtail millet</name>
    <name type="synonym">Panicum italicum</name>
    <dbReference type="NCBI Taxonomy" id="4555"/>
    <lineage>
        <taxon>Eukaryota</taxon>
        <taxon>Viridiplantae</taxon>
        <taxon>Streptophyta</taxon>
        <taxon>Embryophyta</taxon>
        <taxon>Tracheophyta</taxon>
        <taxon>Spermatophyta</taxon>
        <taxon>Magnoliopsida</taxon>
        <taxon>Liliopsida</taxon>
        <taxon>Poales</taxon>
        <taxon>Poaceae</taxon>
        <taxon>PACMAD clade</taxon>
        <taxon>Panicoideae</taxon>
        <taxon>Panicodae</taxon>
        <taxon>Paniceae</taxon>
        <taxon>Cenchrinae</taxon>
        <taxon>Setaria</taxon>
    </lineage>
</organism>
<proteinExistence type="inferred from homology"/>
<dbReference type="HOGENOM" id="CLU_034992_2_0_1"/>
<dbReference type="InterPro" id="IPR011141">
    <property type="entry name" value="Polyketide_synthase_type-III"/>
</dbReference>
<evidence type="ECO:0000313" key="7">
    <source>
        <dbReference type="Proteomes" id="UP000004995"/>
    </source>
</evidence>
<dbReference type="PIRSF" id="PIRSF000451">
    <property type="entry name" value="PKS_III"/>
    <property type="match status" value="1"/>
</dbReference>
<evidence type="ECO:0000313" key="6">
    <source>
        <dbReference type="EnsemblPlants" id="KQK99058"/>
    </source>
</evidence>
<protein>
    <recommendedName>
        <fullName evidence="8">Chalcone/stilbene synthase N-terminal domain-containing protein</fullName>
    </recommendedName>
</protein>
<dbReference type="InterPro" id="IPR001099">
    <property type="entry name" value="Chalcone/stilbene_synt_N"/>
</dbReference>
<dbReference type="Gramene" id="KQK99058">
    <property type="protein sequence ID" value="KQK99058"/>
    <property type="gene ID" value="SETIT_011922mg"/>
</dbReference>
<name>K3YCH4_SETIT</name>
<dbReference type="PANTHER" id="PTHR11877">
    <property type="entry name" value="HYDROXYMETHYLGLUTARYL-COA SYNTHASE"/>
    <property type="match status" value="1"/>
</dbReference>
<gene>
    <name evidence="6" type="primary">LOC101783722</name>
</gene>
<keyword evidence="3" id="KW-0012">Acyltransferase</keyword>
<dbReference type="GO" id="GO:0016747">
    <property type="term" value="F:acyltransferase activity, transferring groups other than amino-acyl groups"/>
    <property type="evidence" value="ECO:0007669"/>
    <property type="project" value="InterPro"/>
</dbReference>
<dbReference type="eggNOG" id="ENOG502QRSY">
    <property type="taxonomic scope" value="Eukaryota"/>
</dbReference>
<evidence type="ECO:0000259" key="4">
    <source>
        <dbReference type="Pfam" id="PF00195"/>
    </source>
</evidence>
<dbReference type="InterPro" id="IPR016039">
    <property type="entry name" value="Thiolase-like"/>
</dbReference>
<dbReference type="SUPFAM" id="SSF53901">
    <property type="entry name" value="Thiolase-like"/>
    <property type="match status" value="2"/>
</dbReference>
<dbReference type="InParanoid" id="K3YCH4"/>
<reference evidence="6" key="2">
    <citation type="submission" date="2018-08" db="UniProtKB">
        <authorList>
            <consortium name="EnsemblPlants"/>
        </authorList>
    </citation>
    <scope>IDENTIFICATION</scope>
    <source>
        <strain evidence="6">Yugu1</strain>
    </source>
</reference>
<evidence type="ECO:0000256" key="1">
    <source>
        <dbReference type="ARBA" id="ARBA00005531"/>
    </source>
</evidence>
<comment type="similarity">
    <text evidence="1 3">Belongs to the thiolase-like superfamily. Chalcone/stilbene synthases family.</text>
</comment>
<dbReference type="Proteomes" id="UP000004995">
    <property type="component" value="Unassembled WGS sequence"/>
</dbReference>
<dbReference type="Pfam" id="PF02797">
    <property type="entry name" value="Chal_sti_synt_C"/>
    <property type="match status" value="1"/>
</dbReference>
<dbReference type="PANTHER" id="PTHR11877:SF80">
    <property type="entry name" value="CHALCONE SYNTHASE 1"/>
    <property type="match status" value="1"/>
</dbReference>
<keyword evidence="3" id="KW-0808">Transferase</keyword>
<dbReference type="InterPro" id="IPR012328">
    <property type="entry name" value="Chalcone/stilbene_synt_C"/>
</dbReference>